<dbReference type="AlphaFoldDB" id="A0A6A3ZZQ4"/>
<evidence type="ECO:0000313" key="5">
    <source>
        <dbReference type="Proteomes" id="UP000437068"/>
    </source>
</evidence>
<dbReference type="Proteomes" id="UP000440367">
    <property type="component" value="Unassembled WGS sequence"/>
</dbReference>
<dbReference type="EMBL" id="QXGD01011232">
    <property type="protein sequence ID" value="KAE9156360.1"/>
    <property type="molecule type" value="Genomic_DNA"/>
</dbReference>
<name>A0A6A3ZZQ4_9STRA</name>
<protein>
    <submittedName>
        <fullName evidence="3">Uncharacterized protein</fullName>
    </submittedName>
</protein>
<evidence type="ECO:0000313" key="4">
    <source>
        <dbReference type="Proteomes" id="UP000429523"/>
    </source>
</evidence>
<reference evidence="4 5" key="1">
    <citation type="submission" date="2018-08" db="EMBL/GenBank/DDBJ databases">
        <title>Genomic investigation of the strawberry pathogen Phytophthora fragariae indicates pathogenicity is determined by transcriptional variation in three key races.</title>
        <authorList>
            <person name="Adams T.M."/>
            <person name="Armitage A.D."/>
            <person name="Sobczyk M.K."/>
            <person name="Bates H.J."/>
            <person name="Dunwell J.M."/>
            <person name="Nellist C.F."/>
            <person name="Harrison R.J."/>
        </authorList>
    </citation>
    <scope>NUCLEOTIDE SEQUENCE [LARGE SCALE GENOMIC DNA]</scope>
    <source>
        <strain evidence="3 5">A4</strain>
        <strain evidence="2 6">BC-1</strain>
        <strain evidence="1 4">NOV-9</strain>
    </source>
</reference>
<proteinExistence type="predicted"/>
<dbReference type="Proteomes" id="UP000429523">
    <property type="component" value="Unassembled WGS sequence"/>
</dbReference>
<evidence type="ECO:0000313" key="3">
    <source>
        <dbReference type="EMBL" id="KAE9244666.1"/>
    </source>
</evidence>
<evidence type="ECO:0000313" key="6">
    <source>
        <dbReference type="Proteomes" id="UP000440367"/>
    </source>
</evidence>
<evidence type="ECO:0000313" key="1">
    <source>
        <dbReference type="EMBL" id="KAE8916201.1"/>
    </source>
</evidence>
<dbReference type="Proteomes" id="UP000437068">
    <property type="component" value="Unassembled WGS sequence"/>
</dbReference>
<comment type="caution">
    <text evidence="3">The sequence shown here is derived from an EMBL/GenBank/DDBJ whole genome shotgun (WGS) entry which is preliminary data.</text>
</comment>
<organism evidence="3 5">
    <name type="scientific">Phytophthora fragariae</name>
    <dbReference type="NCBI Taxonomy" id="53985"/>
    <lineage>
        <taxon>Eukaryota</taxon>
        <taxon>Sar</taxon>
        <taxon>Stramenopiles</taxon>
        <taxon>Oomycota</taxon>
        <taxon>Peronosporomycetes</taxon>
        <taxon>Peronosporales</taxon>
        <taxon>Peronosporaceae</taxon>
        <taxon>Phytophthora</taxon>
    </lineage>
</organism>
<accession>A0A6A3ZZQ4</accession>
<dbReference type="EMBL" id="QXGF01011486">
    <property type="protein sequence ID" value="KAE8916201.1"/>
    <property type="molecule type" value="Genomic_DNA"/>
</dbReference>
<gene>
    <name evidence="3" type="ORF">PF001_g33549</name>
    <name evidence="2" type="ORF">PF002_g33635</name>
    <name evidence="1" type="ORF">PF009_g33473</name>
</gene>
<dbReference type="EMBL" id="QXGE01013003">
    <property type="protein sequence ID" value="KAE9244666.1"/>
    <property type="molecule type" value="Genomic_DNA"/>
</dbReference>
<sequence>MASGPRWWRFALASKMRRPAWRTSRTSAGTWNSCETACGICLGSWTRRLNAYGPDAREARRKTRRCARSWSGTLTGFVPCTTAWGAWRPKRHAA</sequence>
<evidence type="ECO:0000313" key="2">
    <source>
        <dbReference type="EMBL" id="KAE9156360.1"/>
    </source>
</evidence>